<organism evidence="1 2">
    <name type="scientific">Gordonia phage Stormageddon</name>
    <dbReference type="NCBI Taxonomy" id="2656541"/>
    <lineage>
        <taxon>Viruses</taxon>
        <taxon>Duplodnaviria</taxon>
        <taxon>Heunggongvirae</taxon>
        <taxon>Uroviricota</taxon>
        <taxon>Caudoviricetes</taxon>
        <taxon>Stormageddonvirus</taxon>
        <taxon>Stormageddonvirus Stormageddon</taxon>
    </lineage>
</organism>
<name>A0A649VU26_9CAUD</name>
<evidence type="ECO:0000313" key="2">
    <source>
        <dbReference type="Proteomes" id="UP000423065"/>
    </source>
</evidence>
<sequence length="104" mass="11106">MNPAQIAAYRAAALADFSDRDLLNELLSRVGQRVAQLPEVRVGEIDVDVNDAMMEAAIDLAAEMGVDADDVARPDPKPEMDIVVSAAELFYGLSALAGFDIVTI</sequence>
<dbReference type="RefSeq" id="YP_010059678.1">
    <property type="nucleotide sequence ID" value="NC_054726.1"/>
</dbReference>
<gene>
    <name evidence="1" type="primary">203</name>
    <name evidence="1" type="ORF">SEA_STORMAGEDDON_203</name>
</gene>
<accession>A0A649VU26</accession>
<proteinExistence type="predicted"/>
<reference evidence="1 2" key="1">
    <citation type="submission" date="2019-10" db="EMBL/GenBank/DDBJ databases">
        <authorList>
            <person name="Garlena R.A."/>
            <person name="Russell D.A."/>
            <person name="Pope W.H."/>
            <person name="Jacobs-Sera D."/>
            <person name="Hatfull G.F."/>
        </authorList>
    </citation>
    <scope>NUCLEOTIDE SEQUENCE [LARGE SCALE GENOMIC DNA]</scope>
</reference>
<dbReference type="EMBL" id="MN586040">
    <property type="protein sequence ID" value="QGJ95063.1"/>
    <property type="molecule type" value="Genomic_DNA"/>
</dbReference>
<protein>
    <submittedName>
        <fullName evidence="1">Uncharacterized protein</fullName>
    </submittedName>
</protein>
<evidence type="ECO:0000313" key="1">
    <source>
        <dbReference type="EMBL" id="QGJ95063.1"/>
    </source>
</evidence>
<keyword evidence="2" id="KW-1185">Reference proteome</keyword>
<dbReference type="Proteomes" id="UP000423065">
    <property type="component" value="Segment"/>
</dbReference>
<dbReference type="KEGG" id="vg:64766910"/>
<dbReference type="GeneID" id="64766910"/>